<gene>
    <name evidence="9" type="ORF">C4N26_05195</name>
</gene>
<dbReference type="InterPro" id="IPR006224">
    <property type="entry name" value="PsdUridine_synth_RluA-like_CS"/>
</dbReference>
<dbReference type="GO" id="GO:0003723">
    <property type="term" value="F:RNA binding"/>
    <property type="evidence" value="ECO:0007669"/>
    <property type="project" value="UniProtKB-KW"/>
</dbReference>
<dbReference type="InterPro" id="IPR006225">
    <property type="entry name" value="PsdUridine_synth_RluC/D"/>
</dbReference>
<dbReference type="InterPro" id="IPR002942">
    <property type="entry name" value="S4_RNA-bd"/>
</dbReference>
<dbReference type="InterPro" id="IPR020103">
    <property type="entry name" value="PsdUridine_synth_cat_dom_sf"/>
</dbReference>
<dbReference type="FunFam" id="3.30.2350.10:FF:000006">
    <property type="entry name" value="Pseudouridine synthase"/>
    <property type="match status" value="1"/>
</dbReference>
<dbReference type="OrthoDB" id="9807829at2"/>
<protein>
    <recommendedName>
        <fullName evidence="7">Pseudouridine synthase</fullName>
        <ecNumber evidence="7">5.4.99.-</ecNumber>
    </recommendedName>
</protein>
<comment type="caution">
    <text evidence="9">The sequence shown here is derived from an EMBL/GenBank/DDBJ whole genome shotgun (WGS) entry which is preliminary data.</text>
</comment>
<organism evidence="9 10">
    <name type="scientific">Faecalibacterium prausnitzii</name>
    <dbReference type="NCBI Taxonomy" id="853"/>
    <lineage>
        <taxon>Bacteria</taxon>
        <taxon>Bacillati</taxon>
        <taxon>Bacillota</taxon>
        <taxon>Clostridia</taxon>
        <taxon>Eubacteriales</taxon>
        <taxon>Oscillospiraceae</taxon>
        <taxon>Faecalibacterium</taxon>
    </lineage>
</organism>
<dbReference type="SUPFAM" id="SSF55174">
    <property type="entry name" value="Alpha-L RNA-binding motif"/>
    <property type="match status" value="1"/>
</dbReference>
<evidence type="ECO:0000256" key="4">
    <source>
        <dbReference type="ARBA" id="ARBA00023235"/>
    </source>
</evidence>
<dbReference type="InterPro" id="IPR006145">
    <property type="entry name" value="PsdUridine_synth_RsuA/RluA"/>
</dbReference>
<proteinExistence type="inferred from homology"/>
<dbReference type="SUPFAM" id="SSF55120">
    <property type="entry name" value="Pseudouridine synthase"/>
    <property type="match status" value="1"/>
</dbReference>
<dbReference type="EMBL" id="PRLB01000003">
    <property type="protein sequence ID" value="RAW54782.1"/>
    <property type="molecule type" value="Genomic_DNA"/>
</dbReference>
<evidence type="ECO:0000313" key="10">
    <source>
        <dbReference type="Proteomes" id="UP000251144"/>
    </source>
</evidence>
<comment type="function">
    <text evidence="7">Responsible for synthesis of pseudouridine from uracil.</text>
</comment>
<dbReference type="InterPro" id="IPR050188">
    <property type="entry name" value="RluA_PseudoU_synthase"/>
</dbReference>
<dbReference type="Pfam" id="PF00849">
    <property type="entry name" value="PseudoU_synth_2"/>
    <property type="match status" value="1"/>
</dbReference>
<evidence type="ECO:0000256" key="5">
    <source>
        <dbReference type="PIRSR" id="PIRSR606225-1"/>
    </source>
</evidence>
<sequence length="310" mass="33849">MEQREFIVEAEAAGQRIDRFLSGEDTGLSRSALQGLVADGHVLCNGKSIAKSLKLKAGDTILLEIPDAKPIEAVPQDIPLDIVYEDDHLLVVNKPKGMVVHPAPGNPDGTLVNALLWHCKGSLSGIGGEIRPGIVHRIDKDTSGLLVVAKDDATHIGLSQQMAVHSVERAYQTVVYGGFAQDEGFVEANLGRSKTDRKKMAVYPAGEPHTKYAYTGYKVLERFGGFTLLECRLKTGRTHQIRVHMASIQHPVAGDPVYGPHNCITKLHGQCLHAKTLGFIHPTTGEHLRFDSELPEYFAHFIASLRRGTV</sequence>
<dbReference type="PANTHER" id="PTHR21600:SF44">
    <property type="entry name" value="RIBOSOMAL LARGE SUBUNIT PSEUDOURIDINE SYNTHASE D"/>
    <property type="match status" value="1"/>
</dbReference>
<evidence type="ECO:0000256" key="2">
    <source>
        <dbReference type="ARBA" id="ARBA00010876"/>
    </source>
</evidence>
<evidence type="ECO:0000256" key="3">
    <source>
        <dbReference type="ARBA" id="ARBA00022884"/>
    </source>
</evidence>
<dbReference type="NCBIfam" id="TIGR00005">
    <property type="entry name" value="rluA_subfam"/>
    <property type="match status" value="1"/>
</dbReference>
<comment type="similarity">
    <text evidence="2 7">Belongs to the pseudouridine synthase RluA family.</text>
</comment>
<dbReference type="GO" id="GO:0000455">
    <property type="term" value="P:enzyme-directed rRNA pseudouridine synthesis"/>
    <property type="evidence" value="ECO:0007669"/>
    <property type="project" value="TreeGrafter"/>
</dbReference>
<dbReference type="PROSITE" id="PS50889">
    <property type="entry name" value="S4"/>
    <property type="match status" value="1"/>
</dbReference>
<dbReference type="GO" id="GO:0120159">
    <property type="term" value="F:rRNA pseudouridine synthase activity"/>
    <property type="evidence" value="ECO:0007669"/>
    <property type="project" value="UniProtKB-ARBA"/>
</dbReference>
<dbReference type="AlphaFoldDB" id="A0A329TYX8"/>
<dbReference type="SMART" id="SM00363">
    <property type="entry name" value="S4"/>
    <property type="match status" value="1"/>
</dbReference>
<dbReference type="CDD" id="cd02869">
    <property type="entry name" value="PseudoU_synth_RluA_like"/>
    <property type="match status" value="1"/>
</dbReference>
<accession>A0A329TYX8</accession>
<keyword evidence="4 7" id="KW-0413">Isomerase</keyword>
<evidence type="ECO:0000256" key="6">
    <source>
        <dbReference type="PROSITE-ProRule" id="PRU00182"/>
    </source>
</evidence>
<dbReference type="Gene3D" id="3.30.2350.10">
    <property type="entry name" value="Pseudouridine synthase"/>
    <property type="match status" value="1"/>
</dbReference>
<dbReference type="CDD" id="cd00165">
    <property type="entry name" value="S4"/>
    <property type="match status" value="1"/>
</dbReference>
<dbReference type="InterPro" id="IPR036986">
    <property type="entry name" value="S4_RNA-bd_sf"/>
</dbReference>
<name>A0A329TYX8_9FIRM</name>
<keyword evidence="3 6" id="KW-0694">RNA-binding</keyword>
<dbReference type="Proteomes" id="UP000251144">
    <property type="component" value="Unassembled WGS sequence"/>
</dbReference>
<feature type="domain" description="RNA-binding S4" evidence="8">
    <location>
        <begin position="15"/>
        <end position="79"/>
    </location>
</feature>
<evidence type="ECO:0000259" key="8">
    <source>
        <dbReference type="SMART" id="SM00363"/>
    </source>
</evidence>
<evidence type="ECO:0000256" key="7">
    <source>
        <dbReference type="RuleBase" id="RU362028"/>
    </source>
</evidence>
<feature type="active site" evidence="5">
    <location>
        <position position="139"/>
    </location>
</feature>
<reference evidence="9 10" key="1">
    <citation type="submission" date="2018-02" db="EMBL/GenBank/DDBJ databases">
        <title>Complete genome sequencing of Faecalibacterium prausnitzii strains isolated from the human gut.</title>
        <authorList>
            <person name="Fitzgerald B.C."/>
            <person name="Shkoporov A.N."/>
            <person name="Ross P.R."/>
            <person name="Hill C."/>
        </authorList>
    </citation>
    <scope>NUCLEOTIDE SEQUENCE [LARGE SCALE GENOMIC DNA]</scope>
    <source>
        <strain evidence="9 10">APC942/32-1</strain>
    </source>
</reference>
<dbReference type="Gene3D" id="3.10.290.10">
    <property type="entry name" value="RNA-binding S4 domain"/>
    <property type="match status" value="1"/>
</dbReference>
<dbReference type="RefSeq" id="WP_158400685.1">
    <property type="nucleotide sequence ID" value="NZ_PRLB01000003.1"/>
</dbReference>
<evidence type="ECO:0000313" key="9">
    <source>
        <dbReference type="EMBL" id="RAW54782.1"/>
    </source>
</evidence>
<dbReference type="Pfam" id="PF01479">
    <property type="entry name" value="S4"/>
    <property type="match status" value="1"/>
</dbReference>
<comment type="catalytic activity">
    <reaction evidence="1 7">
        <text>a uridine in RNA = a pseudouridine in RNA</text>
        <dbReference type="Rhea" id="RHEA:48348"/>
        <dbReference type="Rhea" id="RHEA-COMP:12068"/>
        <dbReference type="Rhea" id="RHEA-COMP:12069"/>
        <dbReference type="ChEBI" id="CHEBI:65314"/>
        <dbReference type="ChEBI" id="CHEBI:65315"/>
    </reaction>
</comment>
<evidence type="ECO:0000256" key="1">
    <source>
        <dbReference type="ARBA" id="ARBA00000073"/>
    </source>
</evidence>
<dbReference type="EC" id="5.4.99.-" evidence="7"/>
<dbReference type="PANTHER" id="PTHR21600">
    <property type="entry name" value="MITOCHONDRIAL RNA PSEUDOURIDINE SYNTHASE"/>
    <property type="match status" value="1"/>
</dbReference>
<dbReference type="PROSITE" id="PS01129">
    <property type="entry name" value="PSI_RLU"/>
    <property type="match status" value="1"/>
</dbReference>